<dbReference type="PANTHER" id="PTHR33376">
    <property type="match status" value="1"/>
</dbReference>
<evidence type="ECO:0000256" key="2">
    <source>
        <dbReference type="ARBA" id="ARBA00009023"/>
    </source>
</evidence>
<dbReference type="Gene3D" id="3.40.190.170">
    <property type="entry name" value="Bacterial extracellular solute-binding protein, family 7"/>
    <property type="match status" value="1"/>
</dbReference>
<comment type="caution">
    <text evidence="7">The sequence shown here is derived from an EMBL/GenBank/DDBJ whole genome shotgun (WGS) entry which is preliminary data.</text>
</comment>
<sequence>MLTRKLIALAIAGLMAGSGAVQARDLRLAPAAPPAHPANYMYEHFKDYLSENSGGALTGTILGPEVVALPQMKDALQTGLAEIGNALPLYFPADMPVTGIAGDLALLGRNPHAMAMAMTEFGLTCAPCQEEFKSLGMVFLGAGSSNVYNLLTTKPVRSADDMKGLRLRTGGAPYSRWAENFGATPVTMGVGDTFEAMSQGTIDGTMASTVDLLSFRLIDIAKYVTLIPIGTYHVTSNFTVGLNLWKSLSQEERIQIAKSAARANFDLTDRWAFQLPAAAMSAIEETKIELIEPDADFLAASEAFAAQDAADRVAMSGPQAEVFTKLVEKWTAIAAEVGDDPDALSERMVSEVWDKIDLTTYGM</sequence>
<evidence type="ECO:0000256" key="1">
    <source>
        <dbReference type="ARBA" id="ARBA00004418"/>
    </source>
</evidence>
<organism evidence="7 8">
    <name type="scientific">Pseudooceanicola sediminis</name>
    <dbReference type="NCBI Taxonomy" id="2211117"/>
    <lineage>
        <taxon>Bacteria</taxon>
        <taxon>Pseudomonadati</taxon>
        <taxon>Pseudomonadota</taxon>
        <taxon>Alphaproteobacteria</taxon>
        <taxon>Rhodobacterales</taxon>
        <taxon>Paracoccaceae</taxon>
        <taxon>Pseudooceanicola</taxon>
    </lineage>
</organism>
<protein>
    <submittedName>
        <fullName evidence="7">C4-dicarboxylate ABC transporter substrate-binding protein</fullName>
    </submittedName>
</protein>
<gene>
    <name evidence="7" type="ORF">DL237_06800</name>
</gene>
<dbReference type="RefSeq" id="WP_119398306.1">
    <property type="nucleotide sequence ID" value="NZ_QWJJ01000005.1"/>
</dbReference>
<evidence type="ECO:0000313" key="8">
    <source>
        <dbReference type="Proteomes" id="UP000265848"/>
    </source>
</evidence>
<accession>A0A399J217</accession>
<keyword evidence="4 6" id="KW-0732">Signal</keyword>
<keyword evidence="8" id="KW-1185">Reference proteome</keyword>
<dbReference type="CDD" id="cd13666">
    <property type="entry name" value="PBP2_TRAP_DctP_like_1"/>
    <property type="match status" value="1"/>
</dbReference>
<proteinExistence type="inferred from homology"/>
<keyword evidence="5" id="KW-0574">Periplasm</keyword>
<dbReference type="InterPro" id="IPR018389">
    <property type="entry name" value="DctP_fam"/>
</dbReference>
<comment type="subcellular location">
    <subcellularLocation>
        <location evidence="1">Periplasm</location>
    </subcellularLocation>
</comment>
<dbReference type="NCBIfam" id="NF037995">
    <property type="entry name" value="TRAP_S1"/>
    <property type="match status" value="1"/>
</dbReference>
<dbReference type="OrthoDB" id="7239472at2"/>
<evidence type="ECO:0000313" key="7">
    <source>
        <dbReference type="EMBL" id="RII39350.1"/>
    </source>
</evidence>
<dbReference type="InterPro" id="IPR038404">
    <property type="entry name" value="TRAP_DctP_sf"/>
</dbReference>
<dbReference type="Pfam" id="PF03480">
    <property type="entry name" value="DctP"/>
    <property type="match status" value="1"/>
</dbReference>
<dbReference type="AlphaFoldDB" id="A0A399J217"/>
<dbReference type="EMBL" id="QWJJ01000005">
    <property type="protein sequence ID" value="RII39350.1"/>
    <property type="molecule type" value="Genomic_DNA"/>
</dbReference>
<reference evidence="7 8" key="1">
    <citation type="submission" date="2018-08" db="EMBL/GenBank/DDBJ databases">
        <title>Pseudooceanicola sediminis CY03 in the family Rhodobacteracea.</title>
        <authorList>
            <person name="Zhang Y.-J."/>
        </authorList>
    </citation>
    <scope>NUCLEOTIDE SEQUENCE [LARGE SCALE GENOMIC DNA]</scope>
    <source>
        <strain evidence="7 8">CY03</strain>
    </source>
</reference>
<dbReference type="Proteomes" id="UP000265848">
    <property type="component" value="Unassembled WGS sequence"/>
</dbReference>
<comment type="similarity">
    <text evidence="2">Belongs to the bacterial solute-binding protein 7 family.</text>
</comment>
<dbReference type="GO" id="GO:0042597">
    <property type="term" value="C:periplasmic space"/>
    <property type="evidence" value="ECO:0007669"/>
    <property type="project" value="UniProtKB-SubCell"/>
</dbReference>
<feature type="chain" id="PRO_5017487232" evidence="6">
    <location>
        <begin position="24"/>
        <end position="363"/>
    </location>
</feature>
<dbReference type="GO" id="GO:0055085">
    <property type="term" value="P:transmembrane transport"/>
    <property type="evidence" value="ECO:0007669"/>
    <property type="project" value="InterPro"/>
</dbReference>
<evidence type="ECO:0000256" key="6">
    <source>
        <dbReference type="SAM" id="SignalP"/>
    </source>
</evidence>
<dbReference type="PANTHER" id="PTHR33376:SF7">
    <property type="entry name" value="C4-DICARBOXYLATE-BINDING PROTEIN DCTB"/>
    <property type="match status" value="1"/>
</dbReference>
<keyword evidence="3" id="KW-0813">Transport</keyword>
<evidence type="ECO:0000256" key="3">
    <source>
        <dbReference type="ARBA" id="ARBA00022448"/>
    </source>
</evidence>
<evidence type="ECO:0000256" key="5">
    <source>
        <dbReference type="ARBA" id="ARBA00022764"/>
    </source>
</evidence>
<name>A0A399J217_9RHOB</name>
<feature type="signal peptide" evidence="6">
    <location>
        <begin position="1"/>
        <end position="23"/>
    </location>
</feature>
<evidence type="ECO:0000256" key="4">
    <source>
        <dbReference type="ARBA" id="ARBA00022729"/>
    </source>
</evidence>